<dbReference type="InterPro" id="IPR036761">
    <property type="entry name" value="TTHA0802/YceI-like_sf"/>
</dbReference>
<name>A0A512BBF3_9BACT</name>
<accession>A0A512BBF3</accession>
<protein>
    <recommendedName>
        <fullName evidence="1">Lipid/polyisoprenoid-binding YceI-like domain-containing protein</fullName>
    </recommendedName>
</protein>
<dbReference type="AlphaFoldDB" id="A0A512BBF3"/>
<comment type="caution">
    <text evidence="2">The sequence shown here is derived from an EMBL/GenBank/DDBJ whole genome shotgun (WGS) entry which is preliminary data.</text>
</comment>
<sequence>MNMKNILLFILAATIGTTTFSQKVFNTRTGKITFFSSAPLEDIEAKNNAVTSQLFTANGQYNFEMNIKDFHFENDLMEEHFNEDYLHSDKIPKAYFKGTITNLRDINFAKDGVYNASVKGSLTIHGVTREIVQNGTIEIRGGKAIARSKFKVQRKDYNIGGSLASKMISDTVEITIDCTYD</sequence>
<dbReference type="SMART" id="SM00867">
    <property type="entry name" value="YceI"/>
    <property type="match status" value="1"/>
</dbReference>
<keyword evidence="3" id="KW-1185">Reference proteome</keyword>
<evidence type="ECO:0000313" key="3">
    <source>
        <dbReference type="Proteomes" id="UP000321513"/>
    </source>
</evidence>
<dbReference type="SUPFAM" id="SSF101874">
    <property type="entry name" value="YceI-like"/>
    <property type="match status" value="1"/>
</dbReference>
<dbReference type="Proteomes" id="UP000321513">
    <property type="component" value="Unassembled WGS sequence"/>
</dbReference>
<dbReference type="Gene3D" id="2.40.128.110">
    <property type="entry name" value="Lipid/polyisoprenoid-binding, YceI-like"/>
    <property type="match status" value="1"/>
</dbReference>
<evidence type="ECO:0000313" key="2">
    <source>
        <dbReference type="EMBL" id="GEO09304.1"/>
    </source>
</evidence>
<feature type="domain" description="Lipid/polyisoprenoid-binding YceI-like" evidence="1">
    <location>
        <begin position="24"/>
        <end position="181"/>
    </location>
</feature>
<dbReference type="PANTHER" id="PTHR34406">
    <property type="entry name" value="PROTEIN YCEI"/>
    <property type="match status" value="1"/>
</dbReference>
<gene>
    <name evidence="2" type="ORF">SAE01_18000</name>
</gene>
<dbReference type="PANTHER" id="PTHR34406:SF1">
    <property type="entry name" value="PROTEIN YCEI"/>
    <property type="match status" value="1"/>
</dbReference>
<dbReference type="EMBL" id="BJYT01000006">
    <property type="protein sequence ID" value="GEO09304.1"/>
    <property type="molecule type" value="Genomic_DNA"/>
</dbReference>
<evidence type="ECO:0000259" key="1">
    <source>
        <dbReference type="SMART" id="SM00867"/>
    </source>
</evidence>
<dbReference type="Pfam" id="PF04264">
    <property type="entry name" value="YceI"/>
    <property type="match status" value="1"/>
</dbReference>
<reference evidence="2 3" key="1">
    <citation type="submission" date="2019-07" db="EMBL/GenBank/DDBJ databases">
        <title>Whole genome shotgun sequence of Segetibacter aerophilus NBRC 106135.</title>
        <authorList>
            <person name="Hosoyama A."/>
            <person name="Uohara A."/>
            <person name="Ohji S."/>
            <person name="Ichikawa N."/>
        </authorList>
    </citation>
    <scope>NUCLEOTIDE SEQUENCE [LARGE SCALE GENOMIC DNA]</scope>
    <source>
        <strain evidence="2 3">NBRC 106135</strain>
    </source>
</reference>
<dbReference type="InterPro" id="IPR007372">
    <property type="entry name" value="Lipid/polyisoprenoid-bd_YceI"/>
</dbReference>
<organism evidence="2 3">
    <name type="scientific">Segetibacter aerophilus</name>
    <dbReference type="NCBI Taxonomy" id="670293"/>
    <lineage>
        <taxon>Bacteria</taxon>
        <taxon>Pseudomonadati</taxon>
        <taxon>Bacteroidota</taxon>
        <taxon>Chitinophagia</taxon>
        <taxon>Chitinophagales</taxon>
        <taxon>Chitinophagaceae</taxon>
        <taxon>Segetibacter</taxon>
    </lineage>
</organism>
<proteinExistence type="predicted"/>